<evidence type="ECO:0000256" key="5">
    <source>
        <dbReference type="SAM" id="Phobius"/>
    </source>
</evidence>
<evidence type="ECO:0000313" key="7">
    <source>
        <dbReference type="Proteomes" id="UP000694569"/>
    </source>
</evidence>
<dbReference type="PANTHER" id="PTHR10570">
    <property type="entry name" value="T-CELL SURFACE GLYCOPROTEIN CD3 GAMMA CHAIN / DELTA CHAIN"/>
    <property type="match status" value="1"/>
</dbReference>
<keyword evidence="5" id="KW-0812">Transmembrane</keyword>
<evidence type="ECO:0000256" key="2">
    <source>
        <dbReference type="ARBA" id="ARBA00022475"/>
    </source>
</evidence>
<dbReference type="AlphaFoldDB" id="A0A8C5PJH0"/>
<keyword evidence="2" id="KW-1003">Cell membrane</keyword>
<evidence type="ECO:0000313" key="6">
    <source>
        <dbReference type="Ensembl" id="ENSLLEP00000023708.1"/>
    </source>
</evidence>
<dbReference type="InterPro" id="IPR013783">
    <property type="entry name" value="Ig-like_fold"/>
</dbReference>
<name>A0A8C5PJH0_9ANUR</name>
<keyword evidence="5" id="KW-0472">Membrane</keyword>
<feature type="transmembrane region" description="Helical" evidence="5">
    <location>
        <begin position="243"/>
        <end position="264"/>
    </location>
</feature>
<keyword evidence="7" id="KW-1185">Reference proteome</keyword>
<dbReference type="Gene3D" id="2.60.40.10">
    <property type="entry name" value="Immunoglobulins"/>
    <property type="match status" value="1"/>
</dbReference>
<dbReference type="GO" id="GO:0045059">
    <property type="term" value="P:positive thymic T cell selection"/>
    <property type="evidence" value="ECO:0007669"/>
    <property type="project" value="TreeGrafter"/>
</dbReference>
<dbReference type="GO" id="GO:0004888">
    <property type="term" value="F:transmembrane signaling receptor activity"/>
    <property type="evidence" value="ECO:0007669"/>
    <property type="project" value="TreeGrafter"/>
</dbReference>
<dbReference type="Ensembl" id="ENSLLET00000024614.1">
    <property type="protein sequence ID" value="ENSLLEP00000023708.1"/>
    <property type="gene ID" value="ENSLLEG00000014982.1"/>
</dbReference>
<dbReference type="GO" id="GO:0007166">
    <property type="term" value="P:cell surface receptor signaling pathway"/>
    <property type="evidence" value="ECO:0007669"/>
    <property type="project" value="TreeGrafter"/>
</dbReference>
<dbReference type="GO" id="GO:0009897">
    <property type="term" value="C:external side of plasma membrane"/>
    <property type="evidence" value="ECO:0007669"/>
    <property type="project" value="TreeGrafter"/>
</dbReference>
<reference evidence="6" key="2">
    <citation type="submission" date="2025-09" db="UniProtKB">
        <authorList>
            <consortium name="Ensembl"/>
        </authorList>
    </citation>
    <scope>IDENTIFICATION</scope>
</reference>
<sequence length="317" mass="33864">MAEGGELESLLEEVREAARHRGVEWARRSLSEVLAADGVSRSARISRPPVRFNPGGESSDVSAAERSRLEAVRGHGQLVQRMFAGGDAVGVEAGVSASRRVEVPMIRERSPQPVGGFQAAGVGGGGAGGLESVAMEVPGSSGGPCVATGFIPGSDENDQDNFEVSISGTTIEIKCPSKLKGIPALYYKRSTFRSKDDKFELIDYNDSLNGDYECYVDGDATIKGYLYLKVYVCENCKELSVPVVAGVLIGDCLVTIGVAVVIYFGCKKKSGLPRDGGMSNGGRNRGNKERPPPVPNPDYEELRGKSDMYNTLQLHLK</sequence>
<keyword evidence="5" id="KW-1133">Transmembrane helix</keyword>
<dbReference type="PANTHER" id="PTHR10570:SF9">
    <property type="entry name" value="T-CELL SURFACE GLYCOPROTEIN CD3 EPSILON CHAIN"/>
    <property type="match status" value="1"/>
</dbReference>
<evidence type="ECO:0000256" key="1">
    <source>
        <dbReference type="ARBA" id="ARBA00004251"/>
    </source>
</evidence>
<feature type="region of interest" description="Disordered" evidence="4">
    <location>
        <begin position="275"/>
        <end position="305"/>
    </location>
</feature>
<dbReference type="Proteomes" id="UP000694569">
    <property type="component" value="Unplaced"/>
</dbReference>
<evidence type="ECO:0008006" key="8">
    <source>
        <dbReference type="Google" id="ProtNLM"/>
    </source>
</evidence>
<proteinExistence type="predicted"/>
<reference evidence="6" key="1">
    <citation type="submission" date="2025-08" db="UniProtKB">
        <authorList>
            <consortium name="Ensembl"/>
        </authorList>
    </citation>
    <scope>IDENTIFICATION</scope>
</reference>
<dbReference type="Pfam" id="PF16681">
    <property type="entry name" value="Ig_5"/>
    <property type="match status" value="1"/>
</dbReference>
<comment type="subcellular location">
    <subcellularLocation>
        <location evidence="1">Cell membrane</location>
        <topology evidence="1">Single-pass type I membrane protein</topology>
    </subcellularLocation>
</comment>
<keyword evidence="3" id="KW-0732">Signal</keyword>
<dbReference type="GeneTree" id="ENSGT00940000153312"/>
<accession>A0A8C5PJH0</accession>
<protein>
    <recommendedName>
        <fullName evidence="8">T-cell surface glycoprotein CD3 epsilon chain</fullName>
    </recommendedName>
</protein>
<evidence type="ECO:0000256" key="3">
    <source>
        <dbReference type="ARBA" id="ARBA00022729"/>
    </source>
</evidence>
<dbReference type="OrthoDB" id="9947847at2759"/>
<dbReference type="GO" id="GO:0042105">
    <property type="term" value="C:alpha-beta T cell receptor complex"/>
    <property type="evidence" value="ECO:0007669"/>
    <property type="project" value="TreeGrafter"/>
</dbReference>
<feature type="region of interest" description="Disordered" evidence="4">
    <location>
        <begin position="45"/>
        <end position="65"/>
    </location>
</feature>
<dbReference type="InterPro" id="IPR015484">
    <property type="entry name" value="CD3_esu/gsu/dsu"/>
</dbReference>
<organism evidence="6 7">
    <name type="scientific">Leptobrachium leishanense</name>
    <name type="common">Leishan spiny toad</name>
    <dbReference type="NCBI Taxonomy" id="445787"/>
    <lineage>
        <taxon>Eukaryota</taxon>
        <taxon>Metazoa</taxon>
        <taxon>Chordata</taxon>
        <taxon>Craniata</taxon>
        <taxon>Vertebrata</taxon>
        <taxon>Euteleostomi</taxon>
        <taxon>Amphibia</taxon>
        <taxon>Batrachia</taxon>
        <taxon>Anura</taxon>
        <taxon>Pelobatoidea</taxon>
        <taxon>Megophryidae</taxon>
        <taxon>Leptobrachium</taxon>
    </lineage>
</organism>
<evidence type="ECO:0000256" key="4">
    <source>
        <dbReference type="SAM" id="MobiDB-lite"/>
    </source>
</evidence>